<dbReference type="EMBL" id="QGNW01001169">
    <property type="protein sequence ID" value="RVW52322.1"/>
    <property type="molecule type" value="Genomic_DNA"/>
</dbReference>
<evidence type="ECO:0008006" key="3">
    <source>
        <dbReference type="Google" id="ProtNLM"/>
    </source>
</evidence>
<protein>
    <recommendedName>
        <fullName evidence="3">Reverse transcriptase zinc-binding domain-containing protein</fullName>
    </recommendedName>
</protein>
<accession>A0A438EY36</accession>
<dbReference type="Proteomes" id="UP000288805">
    <property type="component" value="Unassembled WGS sequence"/>
</dbReference>
<sequence length="311" mass="35575">MRMSPYGSILSLVSMIFKREDGAPKMQETGMGGGLEGHQKRLGEFSFSFPLHHWGRHQSEVLEGFVVWKSISEEAFPILFNLSVNKEGWVAEAWEEDEGGGSWGLRFNRHLNDWEVGEVESLLSKLHPLTIRRGVEDLFRWKENKNGTFSVKSFYSSFSRDSKPPFPARTIWTPWVPIRASFFGWEAAWNSQNVMAPNFLPVWGAMGDALHCEKTPPRVYIEEHTLSLIDFVRLASHQVNEGEAGSPVDMAKSYMRTRPPWASPSMSNELKTPSPTGMHLFKEETPFHLVTILCPHLRRMFITSPLVFFPF</sequence>
<proteinExistence type="predicted"/>
<organism evidence="1 2">
    <name type="scientific">Vitis vinifera</name>
    <name type="common">Grape</name>
    <dbReference type="NCBI Taxonomy" id="29760"/>
    <lineage>
        <taxon>Eukaryota</taxon>
        <taxon>Viridiplantae</taxon>
        <taxon>Streptophyta</taxon>
        <taxon>Embryophyta</taxon>
        <taxon>Tracheophyta</taxon>
        <taxon>Spermatophyta</taxon>
        <taxon>Magnoliopsida</taxon>
        <taxon>eudicotyledons</taxon>
        <taxon>Gunneridae</taxon>
        <taxon>Pentapetalae</taxon>
        <taxon>rosids</taxon>
        <taxon>Vitales</taxon>
        <taxon>Vitaceae</taxon>
        <taxon>Viteae</taxon>
        <taxon>Vitis</taxon>
    </lineage>
</organism>
<dbReference type="PANTHER" id="PTHR36617:SF16">
    <property type="entry name" value="OS04G0516500 PROTEIN"/>
    <property type="match status" value="1"/>
</dbReference>
<evidence type="ECO:0000313" key="1">
    <source>
        <dbReference type="EMBL" id="RVW52322.1"/>
    </source>
</evidence>
<evidence type="ECO:0000313" key="2">
    <source>
        <dbReference type="Proteomes" id="UP000288805"/>
    </source>
</evidence>
<reference evidence="1 2" key="1">
    <citation type="journal article" date="2018" name="PLoS Genet.">
        <title>Population sequencing reveals clonal diversity and ancestral inbreeding in the grapevine cultivar Chardonnay.</title>
        <authorList>
            <person name="Roach M.J."/>
            <person name="Johnson D.L."/>
            <person name="Bohlmann J."/>
            <person name="van Vuuren H.J."/>
            <person name="Jones S.J."/>
            <person name="Pretorius I.S."/>
            <person name="Schmidt S.A."/>
            <person name="Borneman A.R."/>
        </authorList>
    </citation>
    <scope>NUCLEOTIDE SEQUENCE [LARGE SCALE GENOMIC DNA]</scope>
    <source>
        <strain evidence="2">cv. Chardonnay</strain>
        <tissue evidence="1">Leaf</tissue>
    </source>
</reference>
<name>A0A438EY36_VITVI</name>
<dbReference type="PANTHER" id="PTHR36617">
    <property type="entry name" value="PROTEIN, PUTATIVE-RELATED"/>
    <property type="match status" value="1"/>
</dbReference>
<comment type="caution">
    <text evidence="1">The sequence shown here is derived from an EMBL/GenBank/DDBJ whole genome shotgun (WGS) entry which is preliminary data.</text>
</comment>
<dbReference type="AlphaFoldDB" id="A0A438EY36"/>
<gene>
    <name evidence="1" type="ORF">CK203_093388</name>
</gene>